<dbReference type="SUPFAM" id="SSF56349">
    <property type="entry name" value="DNA breaking-rejoining enzymes"/>
    <property type="match status" value="1"/>
</dbReference>
<dbReference type="FunFam" id="1.10.443.10:FF:000002">
    <property type="entry name" value="Tyrosine recombinase XerC"/>
    <property type="match status" value="1"/>
</dbReference>
<dbReference type="InterPro" id="IPR010998">
    <property type="entry name" value="Integrase_recombinase_N"/>
</dbReference>
<keyword evidence="16" id="KW-1185">Reference proteome</keyword>
<dbReference type="OrthoDB" id="9801717at2"/>
<sequence>MSQPDRPSECGALQSGVDDFLRYLKVERQLSPLTQISYARQLAAIITMVSAAGVTDWKKLDAAGVRAVVSRSKRDGLHAASLALRLSALRSFLDWMVSRGALGANPAKGVSTPRAGRHLPKNMDVDEIDRLLDIDLNDPLAVRDRAMLEVMYGAGLRLAELVGMDCQHVNLDTGEVWVVGKGSKERKLPIGKMAVTWLEQWLAQRELFGPQDDAIFVSNQGRRISMRNVQKRFAEWGVKQGISSHVHPHKLRHSFATHMLESSGDLRAVQELLGHANLSTTQIYTHLDFQHLASVYDDAHPRAKRGKT</sequence>
<dbReference type="GO" id="GO:0005737">
    <property type="term" value="C:cytoplasm"/>
    <property type="evidence" value="ECO:0007669"/>
    <property type="project" value="UniProtKB-SubCell"/>
</dbReference>
<dbReference type="InterPro" id="IPR011010">
    <property type="entry name" value="DNA_brk_join_enz"/>
</dbReference>
<dbReference type="AlphaFoldDB" id="A0A366I6K1"/>
<feature type="active site" evidence="12">
    <location>
        <position position="249"/>
    </location>
</feature>
<keyword evidence="9 12" id="KW-0238">DNA-binding</keyword>
<reference evidence="15 16" key="1">
    <citation type="submission" date="2018-06" db="EMBL/GenBank/DDBJ databases">
        <title>Genomic Encyclopedia of Type Strains, Phase IV (KMG-IV): sequencing the most valuable type-strain genomes for metagenomic binning, comparative biology and taxonomic classification.</title>
        <authorList>
            <person name="Goeker M."/>
        </authorList>
    </citation>
    <scope>NUCLEOTIDE SEQUENCE [LARGE SCALE GENOMIC DNA]</scope>
    <source>
        <strain evidence="15 16">DSM 30166</strain>
    </source>
</reference>
<dbReference type="HAMAP" id="MF_01808">
    <property type="entry name" value="Recomb_XerC_XerD"/>
    <property type="match status" value="1"/>
</dbReference>
<dbReference type="InterPro" id="IPR002104">
    <property type="entry name" value="Integrase_catalytic"/>
</dbReference>
<evidence type="ECO:0000256" key="10">
    <source>
        <dbReference type="ARBA" id="ARBA00023172"/>
    </source>
</evidence>
<keyword evidence="6 12" id="KW-0132">Cell division</keyword>
<dbReference type="CDD" id="cd00798">
    <property type="entry name" value="INT_XerDC_C"/>
    <property type="match status" value="1"/>
</dbReference>
<dbReference type="InterPro" id="IPR013762">
    <property type="entry name" value="Integrase-like_cat_sf"/>
</dbReference>
<dbReference type="EMBL" id="QNRY01000012">
    <property type="protein sequence ID" value="RBP63207.1"/>
    <property type="molecule type" value="Genomic_DNA"/>
</dbReference>
<comment type="similarity">
    <text evidence="2 12">Belongs to the 'phage' integrase family. XerC subfamily.</text>
</comment>
<feature type="active site" evidence="12">
    <location>
        <position position="252"/>
    </location>
</feature>
<dbReference type="InterPro" id="IPR011931">
    <property type="entry name" value="Recomb_XerC"/>
</dbReference>
<comment type="function">
    <text evidence="12">Site-specific tyrosine recombinase, which acts by catalyzing the cutting and rejoining of the recombining DNA molecules. Binds cooperatively to specific DNA consensus sequences that are separated from XerD binding sites by a short central region, forming the heterotetrameric XerC-XerD complex that recombines DNA substrates. The complex is essential to convert dimers of the bacterial chromosome into monomers to permit their segregation at cell division. It also contributes to the segregational stability of plasmids. In the complex XerC specifically exchanges the top DNA strands.</text>
</comment>
<dbReference type="Gene3D" id="1.10.443.10">
    <property type="entry name" value="Intergrase catalytic core"/>
    <property type="match status" value="1"/>
</dbReference>
<evidence type="ECO:0000256" key="1">
    <source>
        <dbReference type="ARBA" id="ARBA00004496"/>
    </source>
</evidence>
<evidence type="ECO:0000313" key="15">
    <source>
        <dbReference type="EMBL" id="RBP63207.1"/>
    </source>
</evidence>
<dbReference type="PANTHER" id="PTHR30349:SF81">
    <property type="entry name" value="TYROSINE RECOMBINASE XERC"/>
    <property type="match status" value="1"/>
</dbReference>
<evidence type="ECO:0000256" key="8">
    <source>
        <dbReference type="ARBA" id="ARBA00022908"/>
    </source>
</evidence>
<protein>
    <recommendedName>
        <fullName evidence="4 12">Tyrosine recombinase XerC</fullName>
    </recommendedName>
</protein>
<evidence type="ECO:0000259" key="13">
    <source>
        <dbReference type="PROSITE" id="PS51898"/>
    </source>
</evidence>
<dbReference type="Gene3D" id="1.10.150.130">
    <property type="match status" value="1"/>
</dbReference>
<evidence type="ECO:0000256" key="3">
    <source>
        <dbReference type="ARBA" id="ARBA00011483"/>
    </source>
</evidence>
<dbReference type="InterPro" id="IPR044068">
    <property type="entry name" value="CB"/>
</dbReference>
<dbReference type="Proteomes" id="UP000253046">
    <property type="component" value="Unassembled WGS sequence"/>
</dbReference>
<dbReference type="GO" id="GO:0006313">
    <property type="term" value="P:DNA transposition"/>
    <property type="evidence" value="ECO:0007669"/>
    <property type="project" value="UniProtKB-UniRule"/>
</dbReference>
<organism evidence="15 16">
    <name type="scientific">Brenneria salicis ATCC 15712 = DSM 30166</name>
    <dbReference type="NCBI Taxonomy" id="714314"/>
    <lineage>
        <taxon>Bacteria</taxon>
        <taxon>Pseudomonadati</taxon>
        <taxon>Pseudomonadota</taxon>
        <taxon>Gammaproteobacteria</taxon>
        <taxon>Enterobacterales</taxon>
        <taxon>Pectobacteriaceae</taxon>
        <taxon>Brenneria</taxon>
    </lineage>
</organism>
<evidence type="ECO:0000259" key="14">
    <source>
        <dbReference type="PROSITE" id="PS51900"/>
    </source>
</evidence>
<evidence type="ECO:0000256" key="11">
    <source>
        <dbReference type="ARBA" id="ARBA00023306"/>
    </source>
</evidence>
<feature type="active site" evidence="12">
    <location>
        <position position="275"/>
    </location>
</feature>
<evidence type="ECO:0000256" key="9">
    <source>
        <dbReference type="ARBA" id="ARBA00023125"/>
    </source>
</evidence>
<dbReference type="RefSeq" id="WP_113866010.1">
    <property type="nucleotide sequence ID" value="NZ_AGJP01000001.1"/>
</dbReference>
<accession>A0A366I6K1</accession>
<evidence type="ECO:0000256" key="4">
    <source>
        <dbReference type="ARBA" id="ARBA00015804"/>
    </source>
</evidence>
<dbReference type="InterPro" id="IPR023009">
    <property type="entry name" value="Tyrosine_recombinase_XerC/XerD"/>
</dbReference>
<dbReference type="PROSITE" id="PS51900">
    <property type="entry name" value="CB"/>
    <property type="match status" value="1"/>
</dbReference>
<dbReference type="NCBIfam" id="TIGR02224">
    <property type="entry name" value="recomb_XerC"/>
    <property type="match status" value="1"/>
</dbReference>
<comment type="activity regulation">
    <text evidence="12">FtsK may regulate the catalytic switch between XerC and XerD in the heterotetrameric complex during the two steps of the recombination process.</text>
</comment>
<dbReference type="PANTHER" id="PTHR30349">
    <property type="entry name" value="PHAGE INTEGRASE-RELATED"/>
    <property type="match status" value="1"/>
</dbReference>
<dbReference type="GO" id="GO:0051301">
    <property type="term" value="P:cell division"/>
    <property type="evidence" value="ECO:0007669"/>
    <property type="project" value="UniProtKB-UniRule"/>
</dbReference>
<dbReference type="GO" id="GO:0003677">
    <property type="term" value="F:DNA binding"/>
    <property type="evidence" value="ECO:0007669"/>
    <property type="project" value="UniProtKB-UniRule"/>
</dbReference>
<gene>
    <name evidence="12" type="primary">xerC</name>
    <name evidence="15" type="ORF">DES54_11225</name>
</gene>
<dbReference type="Pfam" id="PF02899">
    <property type="entry name" value="Phage_int_SAM_1"/>
    <property type="match status" value="1"/>
</dbReference>
<proteinExistence type="inferred from homology"/>
<feature type="active site" description="O-(3'-phospho-DNA)-tyrosine intermediate" evidence="12">
    <location>
        <position position="284"/>
    </location>
</feature>
<feature type="active site" evidence="12">
    <location>
        <position position="181"/>
    </location>
</feature>
<dbReference type="InterPro" id="IPR050090">
    <property type="entry name" value="Tyrosine_recombinase_XerCD"/>
</dbReference>
<evidence type="ECO:0000256" key="7">
    <source>
        <dbReference type="ARBA" id="ARBA00022829"/>
    </source>
</evidence>
<comment type="caution">
    <text evidence="15">The sequence shown here is derived from an EMBL/GenBank/DDBJ whole genome shotgun (WGS) entry which is preliminary data.</text>
</comment>
<dbReference type="InterPro" id="IPR004107">
    <property type="entry name" value="Integrase_SAM-like_N"/>
</dbReference>
<keyword evidence="10 12" id="KW-0233">DNA recombination</keyword>
<feature type="active site" evidence="12">
    <location>
        <position position="157"/>
    </location>
</feature>
<evidence type="ECO:0000256" key="5">
    <source>
        <dbReference type="ARBA" id="ARBA00022490"/>
    </source>
</evidence>
<feature type="domain" description="Core-binding (CB)" evidence="14">
    <location>
        <begin position="11"/>
        <end position="97"/>
    </location>
</feature>
<evidence type="ECO:0000256" key="6">
    <source>
        <dbReference type="ARBA" id="ARBA00022618"/>
    </source>
</evidence>
<dbReference type="PROSITE" id="PS51898">
    <property type="entry name" value="TYR_RECOMBINASE"/>
    <property type="match status" value="1"/>
</dbReference>
<dbReference type="Pfam" id="PF00589">
    <property type="entry name" value="Phage_integrase"/>
    <property type="match status" value="1"/>
</dbReference>
<feature type="domain" description="Tyr recombinase" evidence="13">
    <location>
        <begin position="118"/>
        <end position="297"/>
    </location>
</feature>
<comment type="subunit">
    <text evidence="3 12">Forms a cyclic heterotetrameric complex composed of two molecules of XerC and two molecules of XerD, in which XerC interacts with XerD via its C-terminal region, XerD interacts with XerC via its C-terminal region and so on.</text>
</comment>
<keyword evidence="7 12" id="KW-0159">Chromosome partition</keyword>
<dbReference type="SUPFAM" id="SSF47823">
    <property type="entry name" value="lambda integrase-like, N-terminal domain"/>
    <property type="match status" value="1"/>
</dbReference>
<name>A0A366I6K1_9GAMM</name>
<evidence type="ECO:0000256" key="2">
    <source>
        <dbReference type="ARBA" id="ARBA00006657"/>
    </source>
</evidence>
<keyword evidence="8 12" id="KW-0229">DNA integration</keyword>
<dbReference type="GO" id="GO:0007059">
    <property type="term" value="P:chromosome segregation"/>
    <property type="evidence" value="ECO:0007669"/>
    <property type="project" value="UniProtKB-UniRule"/>
</dbReference>
<keyword evidence="11 12" id="KW-0131">Cell cycle</keyword>
<keyword evidence="5 12" id="KW-0963">Cytoplasm</keyword>
<evidence type="ECO:0000313" key="16">
    <source>
        <dbReference type="Proteomes" id="UP000253046"/>
    </source>
</evidence>
<comment type="subcellular location">
    <subcellularLocation>
        <location evidence="1 12">Cytoplasm</location>
    </subcellularLocation>
</comment>
<dbReference type="GO" id="GO:0009037">
    <property type="term" value="F:tyrosine-based site-specific recombinase activity"/>
    <property type="evidence" value="ECO:0007669"/>
    <property type="project" value="UniProtKB-UniRule"/>
</dbReference>
<evidence type="ECO:0000256" key="12">
    <source>
        <dbReference type="HAMAP-Rule" id="MF_01808"/>
    </source>
</evidence>